<evidence type="ECO:0000256" key="1">
    <source>
        <dbReference type="SAM" id="Phobius"/>
    </source>
</evidence>
<reference evidence="2" key="1">
    <citation type="journal article" date="2014" name="Front. Microbiol.">
        <title>High frequency of phylogenetically diverse reductive dehalogenase-homologous genes in deep subseafloor sedimentary metagenomes.</title>
        <authorList>
            <person name="Kawai M."/>
            <person name="Futagami T."/>
            <person name="Toyoda A."/>
            <person name="Takaki Y."/>
            <person name="Nishi S."/>
            <person name="Hori S."/>
            <person name="Arai W."/>
            <person name="Tsubouchi T."/>
            <person name="Morono Y."/>
            <person name="Uchiyama I."/>
            <person name="Ito T."/>
            <person name="Fujiyama A."/>
            <person name="Inagaki F."/>
            <person name="Takami H."/>
        </authorList>
    </citation>
    <scope>NUCLEOTIDE SEQUENCE</scope>
    <source>
        <strain evidence="2">Expedition CK06-06</strain>
    </source>
</reference>
<sequence>MSVKNKKYGGFFITEIVVASAILAILLVGLALSLYGFAKFNRYQLVRQQCIAAVQAELDSITITGKPIPDEDFKRLWPKL</sequence>
<keyword evidence="1" id="KW-0812">Transmembrane</keyword>
<accession>X1UK88</accession>
<feature type="transmembrane region" description="Helical" evidence="1">
    <location>
        <begin position="12"/>
        <end position="38"/>
    </location>
</feature>
<gene>
    <name evidence="2" type="ORF">S12H4_51927</name>
</gene>
<keyword evidence="1" id="KW-1133">Transmembrane helix</keyword>
<evidence type="ECO:0000313" key="2">
    <source>
        <dbReference type="EMBL" id="GAJ03972.1"/>
    </source>
</evidence>
<keyword evidence="1" id="KW-0472">Membrane</keyword>
<proteinExistence type="predicted"/>
<comment type="caution">
    <text evidence="2">The sequence shown here is derived from an EMBL/GenBank/DDBJ whole genome shotgun (WGS) entry which is preliminary data.</text>
</comment>
<dbReference type="AlphaFoldDB" id="X1UK88"/>
<organism evidence="2">
    <name type="scientific">marine sediment metagenome</name>
    <dbReference type="NCBI Taxonomy" id="412755"/>
    <lineage>
        <taxon>unclassified sequences</taxon>
        <taxon>metagenomes</taxon>
        <taxon>ecological metagenomes</taxon>
    </lineage>
</organism>
<evidence type="ECO:0008006" key="3">
    <source>
        <dbReference type="Google" id="ProtNLM"/>
    </source>
</evidence>
<name>X1UK88_9ZZZZ</name>
<feature type="non-terminal residue" evidence="2">
    <location>
        <position position="80"/>
    </location>
</feature>
<protein>
    <recommendedName>
        <fullName evidence="3">Type II secretion system protein GspG C-terminal domain-containing protein</fullName>
    </recommendedName>
</protein>
<dbReference type="EMBL" id="BARW01032876">
    <property type="protein sequence ID" value="GAJ03972.1"/>
    <property type="molecule type" value="Genomic_DNA"/>
</dbReference>